<dbReference type="RefSeq" id="WP_344781428.1">
    <property type="nucleotide sequence ID" value="NZ_BAABAF010000003.1"/>
</dbReference>
<comment type="caution">
    <text evidence="8">The sequence shown here is derived from an EMBL/GenBank/DDBJ whole genome shotgun (WGS) entry which is preliminary data.</text>
</comment>
<keyword evidence="9" id="KW-1185">Reference proteome</keyword>
<keyword evidence="4 6" id="KW-1133">Transmembrane helix</keyword>
<evidence type="ECO:0000256" key="1">
    <source>
        <dbReference type="ARBA" id="ARBA00004651"/>
    </source>
</evidence>
<keyword evidence="2" id="KW-1003">Cell membrane</keyword>
<gene>
    <name evidence="8" type="ORF">GCM10022240_11330</name>
</gene>
<feature type="transmembrane region" description="Helical" evidence="6">
    <location>
        <begin position="12"/>
        <end position="30"/>
    </location>
</feature>
<dbReference type="InterPro" id="IPR027379">
    <property type="entry name" value="CLS_N"/>
</dbReference>
<evidence type="ECO:0000256" key="5">
    <source>
        <dbReference type="ARBA" id="ARBA00023136"/>
    </source>
</evidence>
<evidence type="ECO:0000256" key="2">
    <source>
        <dbReference type="ARBA" id="ARBA00022475"/>
    </source>
</evidence>
<evidence type="ECO:0000313" key="9">
    <source>
        <dbReference type="Proteomes" id="UP001500540"/>
    </source>
</evidence>
<organism evidence="8 9">
    <name type="scientific">Microbacterium kribbense</name>
    <dbReference type="NCBI Taxonomy" id="433645"/>
    <lineage>
        <taxon>Bacteria</taxon>
        <taxon>Bacillati</taxon>
        <taxon>Actinomycetota</taxon>
        <taxon>Actinomycetes</taxon>
        <taxon>Micrococcales</taxon>
        <taxon>Microbacteriaceae</taxon>
        <taxon>Microbacterium</taxon>
    </lineage>
</organism>
<keyword evidence="5 6" id="KW-0472">Membrane</keyword>
<keyword evidence="3 6" id="KW-0812">Transmembrane</keyword>
<evidence type="ECO:0000256" key="4">
    <source>
        <dbReference type="ARBA" id="ARBA00022989"/>
    </source>
</evidence>
<feature type="domain" description="Cardiolipin synthase N-terminal" evidence="7">
    <location>
        <begin position="43"/>
        <end position="70"/>
    </location>
</feature>
<evidence type="ECO:0000313" key="8">
    <source>
        <dbReference type="EMBL" id="GAA3760411.1"/>
    </source>
</evidence>
<comment type="subcellular location">
    <subcellularLocation>
        <location evidence="1">Cell membrane</location>
        <topology evidence="1">Multi-pass membrane protein</topology>
    </subcellularLocation>
</comment>
<protein>
    <recommendedName>
        <fullName evidence="7">Cardiolipin synthase N-terminal domain-containing protein</fullName>
    </recommendedName>
</protein>
<evidence type="ECO:0000256" key="6">
    <source>
        <dbReference type="SAM" id="Phobius"/>
    </source>
</evidence>
<evidence type="ECO:0000256" key="3">
    <source>
        <dbReference type="ARBA" id="ARBA00022692"/>
    </source>
</evidence>
<reference evidence="9" key="1">
    <citation type="journal article" date="2019" name="Int. J. Syst. Evol. Microbiol.">
        <title>The Global Catalogue of Microorganisms (GCM) 10K type strain sequencing project: providing services to taxonomists for standard genome sequencing and annotation.</title>
        <authorList>
            <consortium name="The Broad Institute Genomics Platform"/>
            <consortium name="The Broad Institute Genome Sequencing Center for Infectious Disease"/>
            <person name="Wu L."/>
            <person name="Ma J."/>
        </authorList>
    </citation>
    <scope>NUCLEOTIDE SEQUENCE [LARGE SCALE GENOMIC DNA]</scope>
    <source>
        <strain evidence="9">JCM 16950</strain>
    </source>
</reference>
<dbReference type="Pfam" id="PF13396">
    <property type="entry name" value="PLDc_N"/>
    <property type="match status" value="1"/>
</dbReference>
<proteinExistence type="predicted"/>
<sequence>MAEKRRWRELSTGARTAIVMAAVVQIGLIGLAHGDLSRRTDDQVRGPKRMWRLISLVNFVGPITYFLVGREPAPRR</sequence>
<evidence type="ECO:0000259" key="7">
    <source>
        <dbReference type="Pfam" id="PF13396"/>
    </source>
</evidence>
<dbReference type="Proteomes" id="UP001500540">
    <property type="component" value="Unassembled WGS sequence"/>
</dbReference>
<dbReference type="EMBL" id="BAABAF010000003">
    <property type="protein sequence ID" value="GAA3760411.1"/>
    <property type="molecule type" value="Genomic_DNA"/>
</dbReference>
<feature type="transmembrane region" description="Helical" evidence="6">
    <location>
        <begin position="50"/>
        <end position="68"/>
    </location>
</feature>
<accession>A0ABP7GA91</accession>
<name>A0ABP7GA91_9MICO</name>